<protein>
    <submittedName>
        <fullName evidence="1">Uncharacterized protein</fullName>
    </submittedName>
</protein>
<feature type="non-terminal residue" evidence="1">
    <location>
        <position position="39"/>
    </location>
</feature>
<dbReference type="EMBL" id="CAACVG010012711">
    <property type="protein sequence ID" value="VEN60721.1"/>
    <property type="molecule type" value="Genomic_DNA"/>
</dbReference>
<reference evidence="1 2" key="1">
    <citation type="submission" date="2019-01" db="EMBL/GenBank/DDBJ databases">
        <authorList>
            <person name="Sayadi A."/>
        </authorList>
    </citation>
    <scope>NUCLEOTIDE SEQUENCE [LARGE SCALE GENOMIC DNA]</scope>
</reference>
<keyword evidence="2" id="KW-1185">Reference proteome</keyword>
<dbReference type="Proteomes" id="UP000410492">
    <property type="component" value="Unassembled WGS sequence"/>
</dbReference>
<name>A0A653DKH0_CALMS</name>
<proteinExistence type="predicted"/>
<sequence>MCLKHKLNNSKKHSDIYLYSSRSSSTFSSFQIKLQHLFN</sequence>
<evidence type="ECO:0000313" key="2">
    <source>
        <dbReference type="Proteomes" id="UP000410492"/>
    </source>
</evidence>
<evidence type="ECO:0000313" key="1">
    <source>
        <dbReference type="EMBL" id="VEN60721.1"/>
    </source>
</evidence>
<organism evidence="1 2">
    <name type="scientific">Callosobruchus maculatus</name>
    <name type="common">Southern cowpea weevil</name>
    <name type="synonym">Pulse bruchid</name>
    <dbReference type="NCBI Taxonomy" id="64391"/>
    <lineage>
        <taxon>Eukaryota</taxon>
        <taxon>Metazoa</taxon>
        <taxon>Ecdysozoa</taxon>
        <taxon>Arthropoda</taxon>
        <taxon>Hexapoda</taxon>
        <taxon>Insecta</taxon>
        <taxon>Pterygota</taxon>
        <taxon>Neoptera</taxon>
        <taxon>Endopterygota</taxon>
        <taxon>Coleoptera</taxon>
        <taxon>Polyphaga</taxon>
        <taxon>Cucujiformia</taxon>
        <taxon>Chrysomeloidea</taxon>
        <taxon>Chrysomelidae</taxon>
        <taxon>Bruchinae</taxon>
        <taxon>Bruchini</taxon>
        <taxon>Callosobruchus</taxon>
    </lineage>
</organism>
<accession>A0A653DKH0</accession>
<dbReference type="AlphaFoldDB" id="A0A653DKH0"/>
<gene>
    <name evidence="1" type="ORF">CALMAC_LOCUS18320</name>
</gene>